<dbReference type="InterPro" id="IPR039335">
    <property type="entry name" value="SIB1/2"/>
</dbReference>
<evidence type="ECO:0000256" key="1">
    <source>
        <dbReference type="SAM" id="MobiDB-lite"/>
    </source>
</evidence>
<feature type="domain" description="VQ" evidence="2">
    <location>
        <begin position="45"/>
        <end position="71"/>
    </location>
</feature>
<feature type="region of interest" description="Disordered" evidence="1">
    <location>
        <begin position="1"/>
        <end position="36"/>
    </location>
</feature>
<dbReference type="Proteomes" id="UP000594263">
    <property type="component" value="Unplaced"/>
</dbReference>
<dbReference type="AlphaFoldDB" id="A0A7N0UDQ6"/>
<organism evidence="3 4">
    <name type="scientific">Kalanchoe fedtschenkoi</name>
    <name type="common">Lavender scallops</name>
    <name type="synonym">South American air plant</name>
    <dbReference type="NCBI Taxonomy" id="63787"/>
    <lineage>
        <taxon>Eukaryota</taxon>
        <taxon>Viridiplantae</taxon>
        <taxon>Streptophyta</taxon>
        <taxon>Embryophyta</taxon>
        <taxon>Tracheophyta</taxon>
        <taxon>Spermatophyta</taxon>
        <taxon>Magnoliopsida</taxon>
        <taxon>eudicotyledons</taxon>
        <taxon>Gunneridae</taxon>
        <taxon>Pentapetalae</taxon>
        <taxon>Saxifragales</taxon>
        <taxon>Crassulaceae</taxon>
        <taxon>Kalanchoe</taxon>
    </lineage>
</organism>
<dbReference type="EnsemblPlants" id="Kaladp0060s0240.1.v1.1">
    <property type="protein sequence ID" value="Kaladp0060s0240.1.v1.1.CDS.1"/>
    <property type="gene ID" value="Kaladp0060s0240.v1.1"/>
</dbReference>
<keyword evidence="4" id="KW-1185">Reference proteome</keyword>
<evidence type="ECO:0000259" key="2">
    <source>
        <dbReference type="Pfam" id="PF05678"/>
    </source>
</evidence>
<reference evidence="3" key="1">
    <citation type="submission" date="2021-01" db="UniProtKB">
        <authorList>
            <consortium name="EnsemblPlants"/>
        </authorList>
    </citation>
    <scope>IDENTIFICATION</scope>
</reference>
<dbReference type="PANTHER" id="PTHR33624">
    <property type="entry name" value="SIGMA FACTOR BINDING PROTEIN 1, CHLOROPLASTIC"/>
    <property type="match status" value="1"/>
</dbReference>
<dbReference type="Gramene" id="Kaladp0060s0240.1.v1.1">
    <property type="protein sequence ID" value="Kaladp0060s0240.1.v1.1.CDS.1"/>
    <property type="gene ID" value="Kaladp0060s0240.v1.1"/>
</dbReference>
<name>A0A7N0UDQ6_KALFE</name>
<sequence length="111" mass="12052">MDVFGGYSESTNSSRDEIGVGVRASSCAKKKQKKRRNDPLKIVYISSPMKVKTCESQFRSLVKELTGKDSQVAMFMDVSSSRGTTKTSQLPAVVSDPTSLQVAGVFERGPV</sequence>
<protein>
    <recommendedName>
        <fullName evidence="2">VQ domain-containing protein</fullName>
    </recommendedName>
</protein>
<dbReference type="InterPro" id="IPR008889">
    <property type="entry name" value="VQ"/>
</dbReference>
<evidence type="ECO:0000313" key="4">
    <source>
        <dbReference type="Proteomes" id="UP000594263"/>
    </source>
</evidence>
<dbReference type="PANTHER" id="PTHR33624:SF17">
    <property type="entry name" value="OS07G0687400 PROTEIN"/>
    <property type="match status" value="1"/>
</dbReference>
<proteinExistence type="predicted"/>
<accession>A0A7N0UDQ6</accession>
<evidence type="ECO:0000313" key="3">
    <source>
        <dbReference type="EnsemblPlants" id="Kaladp0060s0240.1.v1.1.CDS.1"/>
    </source>
</evidence>
<dbReference type="Pfam" id="PF05678">
    <property type="entry name" value="VQ"/>
    <property type="match status" value="1"/>
</dbReference>